<organism evidence="4 5">
    <name type="scientific">Mycena rosella</name>
    <name type="common">Pink bonnet</name>
    <name type="synonym">Agaricus rosellus</name>
    <dbReference type="NCBI Taxonomy" id="1033263"/>
    <lineage>
        <taxon>Eukaryota</taxon>
        <taxon>Fungi</taxon>
        <taxon>Dikarya</taxon>
        <taxon>Basidiomycota</taxon>
        <taxon>Agaricomycotina</taxon>
        <taxon>Agaricomycetes</taxon>
        <taxon>Agaricomycetidae</taxon>
        <taxon>Agaricales</taxon>
        <taxon>Marasmiineae</taxon>
        <taxon>Mycenaceae</taxon>
        <taxon>Mycena</taxon>
    </lineage>
</organism>
<dbReference type="PROSITE" id="PS50966">
    <property type="entry name" value="ZF_SWIM"/>
    <property type="match status" value="1"/>
</dbReference>
<keyword evidence="5" id="KW-1185">Reference proteome</keyword>
<keyword evidence="1" id="KW-0863">Zinc-finger</keyword>
<accession>A0AAD7D4S1</accession>
<feature type="compositionally biased region" description="Basic and acidic residues" evidence="2">
    <location>
        <begin position="185"/>
        <end position="204"/>
    </location>
</feature>
<keyword evidence="1" id="KW-0479">Metal-binding</keyword>
<evidence type="ECO:0000259" key="3">
    <source>
        <dbReference type="PROSITE" id="PS50966"/>
    </source>
</evidence>
<evidence type="ECO:0000313" key="5">
    <source>
        <dbReference type="Proteomes" id="UP001221757"/>
    </source>
</evidence>
<name>A0AAD7D4S1_MYCRO</name>
<evidence type="ECO:0000256" key="2">
    <source>
        <dbReference type="SAM" id="MobiDB-lite"/>
    </source>
</evidence>
<feature type="domain" description="SWIM-type" evidence="3">
    <location>
        <begin position="112"/>
        <end position="145"/>
    </location>
</feature>
<gene>
    <name evidence="4" type="ORF">B0H17DRAFT_1139210</name>
</gene>
<protein>
    <recommendedName>
        <fullName evidence="3">SWIM-type domain-containing protein</fullName>
    </recommendedName>
</protein>
<evidence type="ECO:0000256" key="1">
    <source>
        <dbReference type="PROSITE-ProRule" id="PRU00325"/>
    </source>
</evidence>
<keyword evidence="1" id="KW-0862">Zinc</keyword>
<reference evidence="4" key="1">
    <citation type="submission" date="2023-03" db="EMBL/GenBank/DDBJ databases">
        <title>Massive genome expansion in bonnet fungi (Mycena s.s.) driven by repeated elements and novel gene families across ecological guilds.</title>
        <authorList>
            <consortium name="Lawrence Berkeley National Laboratory"/>
            <person name="Harder C.B."/>
            <person name="Miyauchi S."/>
            <person name="Viragh M."/>
            <person name="Kuo A."/>
            <person name="Thoen E."/>
            <person name="Andreopoulos B."/>
            <person name="Lu D."/>
            <person name="Skrede I."/>
            <person name="Drula E."/>
            <person name="Henrissat B."/>
            <person name="Morin E."/>
            <person name="Kohler A."/>
            <person name="Barry K."/>
            <person name="LaButti K."/>
            <person name="Morin E."/>
            <person name="Salamov A."/>
            <person name="Lipzen A."/>
            <person name="Mereny Z."/>
            <person name="Hegedus B."/>
            <person name="Baldrian P."/>
            <person name="Stursova M."/>
            <person name="Weitz H."/>
            <person name="Taylor A."/>
            <person name="Grigoriev I.V."/>
            <person name="Nagy L.G."/>
            <person name="Martin F."/>
            <person name="Kauserud H."/>
        </authorList>
    </citation>
    <scope>NUCLEOTIDE SEQUENCE</scope>
    <source>
        <strain evidence="4">CBHHK067</strain>
    </source>
</reference>
<comment type="caution">
    <text evidence="4">The sequence shown here is derived from an EMBL/GenBank/DDBJ whole genome shotgun (WGS) entry which is preliminary data.</text>
</comment>
<dbReference type="InterPro" id="IPR007527">
    <property type="entry name" value="Znf_SWIM"/>
</dbReference>
<feature type="region of interest" description="Disordered" evidence="2">
    <location>
        <begin position="171"/>
        <end position="240"/>
    </location>
</feature>
<dbReference type="Proteomes" id="UP001221757">
    <property type="component" value="Unassembled WGS sequence"/>
</dbReference>
<dbReference type="EMBL" id="JARKIE010000131">
    <property type="protein sequence ID" value="KAJ7678816.1"/>
    <property type="molecule type" value="Genomic_DNA"/>
</dbReference>
<evidence type="ECO:0000313" key="4">
    <source>
        <dbReference type="EMBL" id="KAJ7678816.1"/>
    </source>
</evidence>
<feature type="compositionally biased region" description="Acidic residues" evidence="2">
    <location>
        <begin position="227"/>
        <end position="240"/>
    </location>
</feature>
<proteinExistence type="predicted"/>
<dbReference type="GO" id="GO:0008270">
    <property type="term" value="F:zinc ion binding"/>
    <property type="evidence" value="ECO:0007669"/>
    <property type="project" value="UniProtKB-KW"/>
</dbReference>
<sequence>MAHERQRRRKTSSKDFNRPRLDLVTYLVTVGLLPRVTQTVRNILELRRVGRPKAFAGWQVEFKAAWIDMDRTDEHRLVEKQLKWLRAPKNTKGRDEHLQLLEEEETRDPGTYLTDLENWTCSCPAYPKNRFLICKHLVREANKKLKDRPLTNLRFFLDMRRNHYPPYYSIPGVNASESEEDDEPDTNREHQTEMDVTEDLEHVPEGIASKAIEEPRAPANEGRTVESDTEELSDADDTGS</sequence>
<dbReference type="AlphaFoldDB" id="A0AAD7D4S1"/>